<protein>
    <submittedName>
        <fullName evidence="3">Uncharacterized protein</fullName>
    </submittedName>
</protein>
<feature type="chain" id="PRO_5031477214" evidence="2">
    <location>
        <begin position="18"/>
        <end position="370"/>
    </location>
</feature>
<keyword evidence="1" id="KW-1133">Transmembrane helix</keyword>
<dbReference type="EMBL" id="HBFR01026474">
    <property type="protein sequence ID" value="CAD8891870.1"/>
    <property type="molecule type" value="Transcribed_RNA"/>
</dbReference>
<keyword evidence="2" id="KW-0732">Signal</keyword>
<accession>A0A7S1BM50</accession>
<evidence type="ECO:0000313" key="3">
    <source>
        <dbReference type="EMBL" id="CAD8891870.1"/>
    </source>
</evidence>
<feature type="signal peptide" evidence="2">
    <location>
        <begin position="1"/>
        <end position="17"/>
    </location>
</feature>
<keyword evidence="1" id="KW-0812">Transmembrane</keyword>
<evidence type="ECO:0000256" key="1">
    <source>
        <dbReference type="SAM" id="Phobius"/>
    </source>
</evidence>
<feature type="transmembrane region" description="Helical" evidence="1">
    <location>
        <begin position="336"/>
        <end position="356"/>
    </location>
</feature>
<proteinExistence type="predicted"/>
<keyword evidence="1" id="KW-0472">Membrane</keyword>
<reference evidence="3" key="1">
    <citation type="submission" date="2021-01" db="EMBL/GenBank/DDBJ databases">
        <authorList>
            <person name="Corre E."/>
            <person name="Pelletier E."/>
            <person name="Niang G."/>
            <person name="Scheremetjew M."/>
            <person name="Finn R."/>
            <person name="Kale V."/>
            <person name="Holt S."/>
            <person name="Cochrane G."/>
            <person name="Meng A."/>
            <person name="Brown T."/>
            <person name="Cohen L."/>
        </authorList>
    </citation>
    <scope>NUCLEOTIDE SEQUENCE</scope>
    <source>
        <strain evidence="3">308</strain>
    </source>
</reference>
<name>A0A7S1BM50_9STRA</name>
<sequence>MLKSLALAATIIVRAYADLKADSHMGQSLLKAARKLEDGNDEIDYTYVANYSIKFQGCHHVSQWNAEVDEDNDVRLQTVRLARFRLCATGSCSNSKTAGCSSGYGDYVVDLNTFVESYLQDKQQTEEYNCQVAEENSGCDADDVDDQDTCQYSYYMSQGLDYCIENEDGEEEFDAQEYAQCAQVEFEAGNDDDNRRRKLEEDEEVQYFIGAYCADQGGEIRLGLFTDDTCTEMSETSYSSLSGGSSLPYSTKSLISEECISCREPNDDENQDGDDAEDEDQVKEICEQVYSYAGKCETNMNIAYPSTSGCNYIEGIKITRNDGVIRTESTRASKGASVAIGLFATTAILLGAYVYYLKSKLGGTINLSSI</sequence>
<dbReference type="AlphaFoldDB" id="A0A7S1BM50"/>
<evidence type="ECO:0000256" key="2">
    <source>
        <dbReference type="SAM" id="SignalP"/>
    </source>
</evidence>
<gene>
    <name evidence="3" type="ORF">CHYS00102_LOCUS19076</name>
</gene>
<organism evidence="3">
    <name type="scientific">Corethron hystrix</name>
    <dbReference type="NCBI Taxonomy" id="216773"/>
    <lineage>
        <taxon>Eukaryota</taxon>
        <taxon>Sar</taxon>
        <taxon>Stramenopiles</taxon>
        <taxon>Ochrophyta</taxon>
        <taxon>Bacillariophyta</taxon>
        <taxon>Coscinodiscophyceae</taxon>
        <taxon>Corethrophycidae</taxon>
        <taxon>Corethrales</taxon>
        <taxon>Corethraceae</taxon>
        <taxon>Corethron</taxon>
    </lineage>
</organism>